<comment type="function">
    <text evidence="3 6">Allows the formation of correctly charged Asn-tRNA(Asn) or Gln-tRNA(Gln) through the transamidation of misacylated Asp-tRNA(Asn) or Glu-tRNA(Gln) in organisms which lack either or both of asparaginyl-tRNA or glutaminyl-tRNA synthetases. The reaction takes place in the presence of glutamine and ATP through an activated phospho-Asp-tRNA(Asn) or phospho-Glu-tRNA(Gln).</text>
</comment>
<keyword evidence="6" id="KW-0067">ATP-binding</keyword>
<dbReference type="GO" id="GO:0070681">
    <property type="term" value="P:glutaminyl-tRNAGln biosynthesis via transamidation"/>
    <property type="evidence" value="ECO:0007669"/>
    <property type="project" value="TreeGrafter"/>
</dbReference>
<dbReference type="EC" id="6.3.5.-" evidence="6"/>
<evidence type="ECO:0000256" key="2">
    <source>
        <dbReference type="ARBA" id="ARBA00011123"/>
    </source>
</evidence>
<dbReference type="EMBL" id="CP062796">
    <property type="protein sequence ID" value="QUL98026.1"/>
    <property type="molecule type" value="Genomic_DNA"/>
</dbReference>
<dbReference type="KEGG" id="fcz:IMF26_08130"/>
<dbReference type="AlphaFoldDB" id="A0AAT9LAA8"/>
<reference evidence="7" key="2">
    <citation type="journal article" date="2023" name="Biology">
        <title>Prokaryotic Life Associated with Coal-Fire Gas Vents Revealed by Metagenomics.</title>
        <authorList>
            <person name="Kadnikov V.V."/>
            <person name="Mardanov A.V."/>
            <person name="Beletsky A.V."/>
            <person name="Karnachuk O.V."/>
            <person name="Ravin N.V."/>
        </authorList>
    </citation>
    <scope>NUCLEOTIDE SEQUENCE</scope>
    <source>
        <strain evidence="7">Bu02</strain>
    </source>
</reference>
<keyword evidence="6" id="KW-0436">Ligase</keyword>
<proteinExistence type="inferred from homology"/>
<dbReference type="PANTHER" id="PTHR15004:SF0">
    <property type="entry name" value="GLUTAMYL-TRNA(GLN) AMIDOTRANSFERASE SUBUNIT C, MITOCHONDRIAL"/>
    <property type="match status" value="1"/>
</dbReference>
<comment type="catalytic activity">
    <reaction evidence="4 6">
        <text>L-aspartyl-tRNA(Asn) + L-glutamine + ATP + H2O = L-asparaginyl-tRNA(Asn) + L-glutamate + ADP + phosphate + 2 H(+)</text>
        <dbReference type="Rhea" id="RHEA:14513"/>
        <dbReference type="Rhea" id="RHEA-COMP:9674"/>
        <dbReference type="Rhea" id="RHEA-COMP:9677"/>
        <dbReference type="ChEBI" id="CHEBI:15377"/>
        <dbReference type="ChEBI" id="CHEBI:15378"/>
        <dbReference type="ChEBI" id="CHEBI:29985"/>
        <dbReference type="ChEBI" id="CHEBI:30616"/>
        <dbReference type="ChEBI" id="CHEBI:43474"/>
        <dbReference type="ChEBI" id="CHEBI:58359"/>
        <dbReference type="ChEBI" id="CHEBI:78515"/>
        <dbReference type="ChEBI" id="CHEBI:78516"/>
        <dbReference type="ChEBI" id="CHEBI:456216"/>
    </reaction>
</comment>
<dbReference type="GO" id="GO:0005524">
    <property type="term" value="F:ATP binding"/>
    <property type="evidence" value="ECO:0007669"/>
    <property type="project" value="UniProtKB-KW"/>
</dbReference>
<evidence type="ECO:0000313" key="7">
    <source>
        <dbReference type="EMBL" id="QUL98026.1"/>
    </source>
</evidence>
<evidence type="ECO:0000256" key="4">
    <source>
        <dbReference type="ARBA" id="ARBA00047380"/>
    </source>
</evidence>
<protein>
    <recommendedName>
        <fullName evidence="6">Aspartyl/glutamyl-tRNA(Asn/Gln) amidotransferase subunit C</fullName>
        <shortName evidence="6">Asp/Glu-ADT subunit C</shortName>
        <ecNumber evidence="6">6.3.5.-</ecNumber>
    </recommendedName>
</protein>
<dbReference type="Pfam" id="PF02686">
    <property type="entry name" value="GatC"/>
    <property type="match status" value="1"/>
</dbReference>
<evidence type="ECO:0000256" key="1">
    <source>
        <dbReference type="ARBA" id="ARBA00010757"/>
    </source>
</evidence>
<gene>
    <name evidence="6 7" type="primary">gatC</name>
    <name evidence="7" type="ORF">IMF26_08130</name>
</gene>
<dbReference type="NCBIfam" id="TIGR00135">
    <property type="entry name" value="gatC"/>
    <property type="match status" value="1"/>
</dbReference>
<comment type="similarity">
    <text evidence="1 6">Belongs to the GatC family.</text>
</comment>
<dbReference type="GO" id="GO:0050567">
    <property type="term" value="F:glutaminyl-tRNA synthase (glutamine-hydrolyzing) activity"/>
    <property type="evidence" value="ECO:0007669"/>
    <property type="project" value="UniProtKB-UniRule"/>
</dbReference>
<name>A0AAT9LAA8_9FIRM</name>
<dbReference type="GO" id="GO:0006450">
    <property type="term" value="P:regulation of translational fidelity"/>
    <property type="evidence" value="ECO:0007669"/>
    <property type="project" value="InterPro"/>
</dbReference>
<dbReference type="PANTHER" id="PTHR15004">
    <property type="entry name" value="GLUTAMYL-TRNA(GLN) AMIDOTRANSFERASE SUBUNIT C, MITOCHONDRIAL"/>
    <property type="match status" value="1"/>
</dbReference>
<dbReference type="GO" id="GO:0006412">
    <property type="term" value="P:translation"/>
    <property type="evidence" value="ECO:0007669"/>
    <property type="project" value="UniProtKB-UniRule"/>
</dbReference>
<accession>A0AAT9LAA8</accession>
<keyword evidence="6" id="KW-0648">Protein biosynthesis</keyword>
<keyword evidence="6" id="KW-0547">Nucleotide-binding</keyword>
<organism evidence="7">
    <name type="scientific">Candidatus Fermentithermobacillus carboniphilus</name>
    <dbReference type="NCBI Taxonomy" id="3085328"/>
    <lineage>
        <taxon>Bacteria</taxon>
        <taxon>Bacillati</taxon>
        <taxon>Bacillota</taxon>
        <taxon>Candidatus Fermentithermobacillia</taxon>
        <taxon>Candidatus Fermentithermobacillales</taxon>
        <taxon>Candidatus Fermentithermobacillaceae</taxon>
        <taxon>Candidatus Fermentithermobacillus</taxon>
    </lineage>
</organism>
<evidence type="ECO:0000256" key="5">
    <source>
        <dbReference type="ARBA" id="ARBA00047913"/>
    </source>
</evidence>
<comment type="catalytic activity">
    <reaction evidence="5 6">
        <text>L-glutamyl-tRNA(Gln) + L-glutamine + ATP + H2O = L-glutaminyl-tRNA(Gln) + L-glutamate + ADP + phosphate + H(+)</text>
        <dbReference type="Rhea" id="RHEA:17521"/>
        <dbReference type="Rhea" id="RHEA-COMP:9681"/>
        <dbReference type="Rhea" id="RHEA-COMP:9684"/>
        <dbReference type="ChEBI" id="CHEBI:15377"/>
        <dbReference type="ChEBI" id="CHEBI:15378"/>
        <dbReference type="ChEBI" id="CHEBI:29985"/>
        <dbReference type="ChEBI" id="CHEBI:30616"/>
        <dbReference type="ChEBI" id="CHEBI:43474"/>
        <dbReference type="ChEBI" id="CHEBI:58359"/>
        <dbReference type="ChEBI" id="CHEBI:78520"/>
        <dbReference type="ChEBI" id="CHEBI:78521"/>
        <dbReference type="ChEBI" id="CHEBI:456216"/>
    </reaction>
</comment>
<dbReference type="HAMAP" id="MF_00122">
    <property type="entry name" value="GatC"/>
    <property type="match status" value="1"/>
</dbReference>
<evidence type="ECO:0000256" key="6">
    <source>
        <dbReference type="HAMAP-Rule" id="MF_00122"/>
    </source>
</evidence>
<dbReference type="InterPro" id="IPR036113">
    <property type="entry name" value="Asp/Glu-ADT_sf_sub_c"/>
</dbReference>
<sequence length="104" mass="11700">MEIDVKHLEALAKVQLSADEEQVMEKDLRSILEHVKRLFELDVNDVPPTFGSGDIFGVDLDEDIPREGLKRDLILVGAPSIHDVFFKVPRESGASRDEEGKDRS</sequence>
<evidence type="ECO:0000256" key="3">
    <source>
        <dbReference type="ARBA" id="ARBA00024799"/>
    </source>
</evidence>
<dbReference type="InterPro" id="IPR003837">
    <property type="entry name" value="GatC"/>
</dbReference>
<dbReference type="SUPFAM" id="SSF141000">
    <property type="entry name" value="Glu-tRNAGln amidotransferase C subunit"/>
    <property type="match status" value="1"/>
</dbReference>
<dbReference type="Gene3D" id="1.10.20.60">
    <property type="entry name" value="Glu-tRNAGln amidotransferase C subunit, N-terminal domain"/>
    <property type="match status" value="1"/>
</dbReference>
<reference evidence="7" key="1">
    <citation type="submission" date="2020-10" db="EMBL/GenBank/DDBJ databases">
        <authorList>
            <person name="Kadnikov V."/>
            <person name="Beletsky A.V."/>
            <person name="Mardanov A.V."/>
            <person name="Karnachuk O.V."/>
            <person name="Ravin N.V."/>
        </authorList>
    </citation>
    <scope>NUCLEOTIDE SEQUENCE</scope>
    <source>
        <strain evidence="7">Bu02</strain>
    </source>
</reference>
<comment type="subunit">
    <text evidence="2 6">Heterotrimer of A, B and C subunits.</text>
</comment>